<dbReference type="PANTHER" id="PTHR37171:SF1">
    <property type="entry name" value="SERINE_THREONINE-PROTEIN KINASE YRZF-RELATED"/>
    <property type="match status" value="1"/>
</dbReference>
<dbReference type="InterPro" id="IPR008266">
    <property type="entry name" value="Tyr_kinase_AS"/>
</dbReference>
<dbReference type="GO" id="GO:0005524">
    <property type="term" value="F:ATP binding"/>
    <property type="evidence" value="ECO:0007669"/>
    <property type="project" value="UniProtKB-UniRule"/>
</dbReference>
<name>A0A2Z6SFW9_9GLOM</name>
<feature type="binding site" evidence="1">
    <location>
        <position position="403"/>
    </location>
    <ligand>
        <name>ATP</name>
        <dbReference type="ChEBI" id="CHEBI:30616"/>
    </ligand>
</feature>
<dbReference type="InterPro" id="IPR013761">
    <property type="entry name" value="SAM/pointed_sf"/>
</dbReference>
<protein>
    <submittedName>
        <fullName evidence="6">Kinase-like domain-containing protein</fullName>
    </submittedName>
</protein>
<dbReference type="Gene3D" id="1.10.150.50">
    <property type="entry name" value="Transcription Factor, Ets-1"/>
    <property type="match status" value="1"/>
</dbReference>
<dbReference type="PANTHER" id="PTHR37171">
    <property type="entry name" value="SERINE/THREONINE-PROTEIN KINASE YRZF-RELATED"/>
    <property type="match status" value="1"/>
</dbReference>
<evidence type="ECO:0000313" key="6">
    <source>
        <dbReference type="EMBL" id="GES77788.1"/>
    </source>
</evidence>
<dbReference type="SUPFAM" id="SSF56112">
    <property type="entry name" value="Protein kinase-like (PK-like)"/>
    <property type="match status" value="1"/>
</dbReference>
<dbReference type="InterPro" id="IPR017441">
    <property type="entry name" value="Protein_kinase_ATP_BS"/>
</dbReference>
<keyword evidence="7" id="KW-1185">Reference proteome</keyword>
<keyword evidence="6" id="KW-0418">Kinase</keyword>
<keyword evidence="3" id="KW-0472">Membrane</keyword>
<feature type="transmembrane region" description="Helical" evidence="3">
    <location>
        <begin position="441"/>
        <end position="461"/>
    </location>
</feature>
<evidence type="ECO:0000259" key="4">
    <source>
        <dbReference type="PROSITE" id="PS50011"/>
    </source>
</evidence>
<feature type="domain" description="Protein kinase" evidence="4">
    <location>
        <begin position="376"/>
        <end position="551"/>
    </location>
</feature>
<proteinExistence type="predicted"/>
<dbReference type="STRING" id="94130.A0A2Z6SFW9"/>
<reference evidence="6" key="2">
    <citation type="submission" date="2019-10" db="EMBL/GenBank/DDBJ databases">
        <title>Conservation and host-specific expression of non-tandemly repeated heterogenous ribosome RNA gene in arbuscular mycorrhizal fungi.</title>
        <authorList>
            <person name="Maeda T."/>
            <person name="Kobayashi Y."/>
            <person name="Nakagawa T."/>
            <person name="Ezawa T."/>
            <person name="Yamaguchi K."/>
            <person name="Bino T."/>
            <person name="Nishimoto Y."/>
            <person name="Shigenobu S."/>
            <person name="Kawaguchi M."/>
        </authorList>
    </citation>
    <scope>NUCLEOTIDE SEQUENCE</scope>
    <source>
        <strain evidence="6">HR1</strain>
    </source>
</reference>
<dbReference type="InterPro" id="IPR011009">
    <property type="entry name" value="Kinase-like_dom_sf"/>
</dbReference>
<keyword evidence="6" id="KW-0808">Transferase</keyword>
<dbReference type="PROSITE" id="PS00109">
    <property type="entry name" value="PROTEIN_KINASE_TYR"/>
    <property type="match status" value="1"/>
</dbReference>
<evidence type="ECO:0000256" key="3">
    <source>
        <dbReference type="SAM" id="Phobius"/>
    </source>
</evidence>
<dbReference type="InterPro" id="IPR000719">
    <property type="entry name" value="Prot_kinase_dom"/>
</dbReference>
<evidence type="ECO:0000313" key="5">
    <source>
        <dbReference type="EMBL" id="GBC10865.1"/>
    </source>
</evidence>
<evidence type="ECO:0000313" key="7">
    <source>
        <dbReference type="Proteomes" id="UP000247702"/>
    </source>
</evidence>
<dbReference type="Proteomes" id="UP000247702">
    <property type="component" value="Unassembled WGS sequence"/>
</dbReference>
<keyword evidence="1" id="KW-0547">Nucleotide-binding</keyword>
<dbReference type="EMBL" id="BEXD01004422">
    <property type="protein sequence ID" value="GBC10865.1"/>
    <property type="molecule type" value="Genomic_DNA"/>
</dbReference>
<keyword evidence="3" id="KW-0812">Transmembrane</keyword>
<dbReference type="PROSITE" id="PS00107">
    <property type="entry name" value="PROTEIN_KINASE_ATP"/>
    <property type="match status" value="1"/>
</dbReference>
<dbReference type="Pfam" id="PF00069">
    <property type="entry name" value="Pkinase"/>
    <property type="match status" value="1"/>
</dbReference>
<dbReference type="Proteomes" id="UP000615446">
    <property type="component" value="Unassembled WGS sequence"/>
</dbReference>
<keyword evidence="1" id="KW-0067">ATP-binding</keyword>
<evidence type="ECO:0000256" key="2">
    <source>
        <dbReference type="SAM" id="MobiDB-lite"/>
    </source>
</evidence>
<dbReference type="SMART" id="SM00220">
    <property type="entry name" value="S_TKc"/>
    <property type="match status" value="1"/>
</dbReference>
<organism evidence="5 7">
    <name type="scientific">Rhizophagus clarus</name>
    <dbReference type="NCBI Taxonomy" id="94130"/>
    <lineage>
        <taxon>Eukaryota</taxon>
        <taxon>Fungi</taxon>
        <taxon>Fungi incertae sedis</taxon>
        <taxon>Mucoromycota</taxon>
        <taxon>Glomeromycotina</taxon>
        <taxon>Glomeromycetes</taxon>
        <taxon>Glomerales</taxon>
        <taxon>Glomeraceae</taxon>
        <taxon>Rhizophagus</taxon>
    </lineage>
</organism>
<gene>
    <name evidence="6" type="ORF">RCL2_000512300</name>
    <name evidence="5" type="ORF">RclHR1_09970005</name>
</gene>
<feature type="compositionally biased region" description="Low complexity" evidence="2">
    <location>
        <begin position="344"/>
        <end position="356"/>
    </location>
</feature>
<reference evidence="5 7" key="1">
    <citation type="submission" date="2017-11" db="EMBL/GenBank/DDBJ databases">
        <title>The genome of Rhizophagus clarus HR1 reveals common genetic basis of auxotrophy among arbuscular mycorrhizal fungi.</title>
        <authorList>
            <person name="Kobayashi Y."/>
        </authorList>
    </citation>
    <scope>NUCLEOTIDE SEQUENCE [LARGE SCALE GENOMIC DNA]</scope>
    <source>
        <strain evidence="5 7">HR1</strain>
    </source>
</reference>
<accession>A0A2Z6SFW9</accession>
<dbReference type="InterPro" id="IPR052396">
    <property type="entry name" value="Meiotic_Drive_Suppr_Kinase"/>
</dbReference>
<dbReference type="GO" id="GO:0004672">
    <property type="term" value="F:protein kinase activity"/>
    <property type="evidence" value="ECO:0007669"/>
    <property type="project" value="InterPro"/>
</dbReference>
<evidence type="ECO:0000256" key="1">
    <source>
        <dbReference type="PROSITE-ProRule" id="PRU10141"/>
    </source>
</evidence>
<comment type="caution">
    <text evidence="5">The sequence shown here is derived from an EMBL/GenBank/DDBJ whole genome shotgun (WGS) entry which is preliminary data.</text>
</comment>
<dbReference type="EMBL" id="BLAL01000034">
    <property type="protein sequence ID" value="GES77788.1"/>
    <property type="molecule type" value="Genomic_DNA"/>
</dbReference>
<dbReference type="Gene3D" id="1.10.510.10">
    <property type="entry name" value="Transferase(Phosphotransferase) domain 1"/>
    <property type="match status" value="1"/>
</dbReference>
<sequence length="551" mass="64010">MVDPLVEDVESFNTEQLINFLQAKNTSLGLNITDFKKFHDQRVYGSDFLKLTIEKLRVAPYKFLEGPARRITMLIDNLNSRRLFGLEKALSCVPLPIEYDPEVIISQQTTYSSDQFPMEFRLWDNLFEEVNNFHFDNEPKFERPTFSEFECNIEEDVRGAFYYNICKVLNKLLPDYLFSRRRVPIGGDPDFSAAHIRRFIMPIEIKREHDLRLLDNETILRFDETTSRYELVGEDATNVIRQIFTYMTEAQLQYGVLSTYQHHWFLRRPPDEPSVLYISSALPIQSQSPPVLKTYAYMVQVLCADNFFRNPPITTEKRKRQTVSYAGSTTKSFKKRRKTEITVSKRSSSSSTSKNSRTSKKRQTQKPAQDFSLADFKYNSILGQGRSGKTLLCEFRGNTIALKCADLSQNPHVLKEMQQEVNIYKILSDIQGTYIPKLVCYGFYCGMYYTIGMTLVGSALNNYKRITERQRATGLFALKVIHDRGVLHNDIREENILLDDINDVIYLIDFGISSYCDAKKSRSQRLFEEEERKLARLLDQYTSLDSVTVVE</sequence>
<dbReference type="AlphaFoldDB" id="A0A2Z6SFW9"/>
<feature type="region of interest" description="Disordered" evidence="2">
    <location>
        <begin position="318"/>
        <end position="368"/>
    </location>
</feature>
<keyword evidence="3" id="KW-1133">Transmembrane helix</keyword>
<dbReference type="PROSITE" id="PS50011">
    <property type="entry name" value="PROTEIN_KINASE_DOM"/>
    <property type="match status" value="1"/>
</dbReference>
<dbReference type="OrthoDB" id="2404043at2759"/>